<comment type="similarity">
    <text evidence="3 13">Belongs to the guanylate kinase family.</text>
</comment>
<evidence type="ECO:0000256" key="3">
    <source>
        <dbReference type="ARBA" id="ARBA00005790"/>
    </source>
</evidence>
<protein>
    <recommendedName>
        <fullName evidence="5 13">Guanylate kinase</fullName>
        <ecNumber evidence="4 13">2.7.4.8</ecNumber>
    </recommendedName>
    <alternativeName>
        <fullName evidence="11 13">GMP kinase</fullName>
    </alternativeName>
</protein>
<reference evidence="15 16" key="1">
    <citation type="submission" date="2016-06" db="EMBL/GenBank/DDBJ databases">
        <title>Complete genome sequence of a deep-branching marine Gamma Proteobacterium Woeseia oceani type strain XK5.</title>
        <authorList>
            <person name="Mu D."/>
            <person name="Du Z."/>
        </authorList>
    </citation>
    <scope>NUCLEOTIDE SEQUENCE [LARGE SCALE GENOMIC DNA]</scope>
    <source>
        <strain evidence="15 16">XK5</strain>
    </source>
</reference>
<dbReference type="InterPro" id="IPR008144">
    <property type="entry name" value="Guanylate_kin-like_dom"/>
</dbReference>
<comment type="function">
    <text evidence="1 13">Essential for recycling GMP and indirectly, cGMP.</text>
</comment>
<dbReference type="NCBIfam" id="TIGR03263">
    <property type="entry name" value="guanyl_kin"/>
    <property type="match status" value="1"/>
</dbReference>
<evidence type="ECO:0000313" key="15">
    <source>
        <dbReference type="EMBL" id="ANO52821.1"/>
    </source>
</evidence>
<dbReference type="PROSITE" id="PS00856">
    <property type="entry name" value="GUANYLATE_KINASE_1"/>
    <property type="match status" value="1"/>
</dbReference>
<dbReference type="Proteomes" id="UP000092695">
    <property type="component" value="Chromosome"/>
</dbReference>
<evidence type="ECO:0000259" key="14">
    <source>
        <dbReference type="PROSITE" id="PS50052"/>
    </source>
</evidence>
<dbReference type="InterPro" id="IPR017665">
    <property type="entry name" value="Guanylate_kinase"/>
</dbReference>
<dbReference type="PANTHER" id="PTHR23117">
    <property type="entry name" value="GUANYLATE KINASE-RELATED"/>
    <property type="match status" value="1"/>
</dbReference>
<keyword evidence="7 13" id="KW-0808">Transferase</keyword>
<sequence>MTSNRLKHSGVAANEAPAARLFVIAAPSGAGKTTLVRKLVARNPDIRFSVSYTTRQKRRNEEDGRDYFFVNLTDFHDLQEKGELLESALVFDNYYGTSRQQVEKHLANDHHVLLEIDWQGAQQVRESMSECITIFILPPSRAELERRLRDRQTDSDAVIERRLRDALSDMSHWNEFDYCIVNDDLDRAVDELEAVLRGDCEHCRSARMRPLIEKILA</sequence>
<dbReference type="EC" id="2.7.4.8" evidence="4 13"/>
<keyword evidence="16" id="KW-1185">Reference proteome</keyword>
<evidence type="ECO:0000256" key="6">
    <source>
        <dbReference type="ARBA" id="ARBA00022490"/>
    </source>
</evidence>
<evidence type="ECO:0000256" key="13">
    <source>
        <dbReference type="HAMAP-Rule" id="MF_00328"/>
    </source>
</evidence>
<keyword evidence="6 13" id="KW-0963">Cytoplasm</keyword>
<dbReference type="Gene3D" id="3.30.63.10">
    <property type="entry name" value="Guanylate Kinase phosphate binding domain"/>
    <property type="match status" value="1"/>
</dbReference>
<dbReference type="GO" id="GO:0004385">
    <property type="term" value="F:GMP kinase activity"/>
    <property type="evidence" value="ECO:0007669"/>
    <property type="project" value="UniProtKB-UniRule"/>
</dbReference>
<dbReference type="STRING" id="1548547.BA177_17960"/>
<proteinExistence type="inferred from homology"/>
<dbReference type="EMBL" id="CP016268">
    <property type="protein sequence ID" value="ANO52821.1"/>
    <property type="molecule type" value="Genomic_DNA"/>
</dbReference>
<dbReference type="PANTHER" id="PTHR23117:SF13">
    <property type="entry name" value="GUANYLATE KINASE"/>
    <property type="match status" value="1"/>
</dbReference>
<evidence type="ECO:0000313" key="16">
    <source>
        <dbReference type="Proteomes" id="UP000092695"/>
    </source>
</evidence>
<evidence type="ECO:0000256" key="5">
    <source>
        <dbReference type="ARBA" id="ARBA00016296"/>
    </source>
</evidence>
<evidence type="ECO:0000256" key="7">
    <source>
        <dbReference type="ARBA" id="ARBA00022679"/>
    </source>
</evidence>
<evidence type="ECO:0000256" key="12">
    <source>
        <dbReference type="ARBA" id="ARBA00048594"/>
    </source>
</evidence>
<dbReference type="PROSITE" id="PS50052">
    <property type="entry name" value="GUANYLATE_KINASE_2"/>
    <property type="match status" value="1"/>
</dbReference>
<evidence type="ECO:0000256" key="8">
    <source>
        <dbReference type="ARBA" id="ARBA00022741"/>
    </source>
</evidence>
<comment type="subcellular location">
    <subcellularLocation>
        <location evidence="2 13">Cytoplasm</location>
    </subcellularLocation>
</comment>
<name>A0A193LK56_9GAMM</name>
<accession>A0A193LK56</accession>
<dbReference type="FunFam" id="3.30.63.10:FF:000005">
    <property type="entry name" value="Guanylate kinase"/>
    <property type="match status" value="1"/>
</dbReference>
<feature type="domain" description="Guanylate kinase-like" evidence="14">
    <location>
        <begin position="19"/>
        <end position="197"/>
    </location>
</feature>
<dbReference type="HAMAP" id="MF_00328">
    <property type="entry name" value="Guanylate_kinase"/>
    <property type="match status" value="1"/>
</dbReference>
<dbReference type="AlphaFoldDB" id="A0A193LK56"/>
<dbReference type="GO" id="GO:0005524">
    <property type="term" value="F:ATP binding"/>
    <property type="evidence" value="ECO:0007669"/>
    <property type="project" value="UniProtKB-UniRule"/>
</dbReference>
<dbReference type="SUPFAM" id="SSF52540">
    <property type="entry name" value="P-loop containing nucleoside triphosphate hydrolases"/>
    <property type="match status" value="1"/>
</dbReference>
<evidence type="ECO:0000256" key="11">
    <source>
        <dbReference type="ARBA" id="ARBA00030128"/>
    </source>
</evidence>
<keyword evidence="8 13" id="KW-0547">Nucleotide-binding</keyword>
<dbReference type="InterPro" id="IPR027417">
    <property type="entry name" value="P-loop_NTPase"/>
</dbReference>
<feature type="binding site" evidence="13">
    <location>
        <begin position="26"/>
        <end position="33"/>
    </location>
    <ligand>
        <name>ATP</name>
        <dbReference type="ChEBI" id="CHEBI:30616"/>
    </ligand>
</feature>
<keyword evidence="9 13" id="KW-0418">Kinase</keyword>
<dbReference type="InterPro" id="IPR008145">
    <property type="entry name" value="GK/Ca_channel_bsu"/>
</dbReference>
<organism evidence="15 16">
    <name type="scientific">Woeseia oceani</name>
    <dbReference type="NCBI Taxonomy" id="1548547"/>
    <lineage>
        <taxon>Bacteria</taxon>
        <taxon>Pseudomonadati</taxon>
        <taxon>Pseudomonadota</taxon>
        <taxon>Gammaproteobacteria</taxon>
        <taxon>Woeseiales</taxon>
        <taxon>Woeseiaceae</taxon>
        <taxon>Woeseia</taxon>
    </lineage>
</organism>
<keyword evidence="10 13" id="KW-0067">ATP-binding</keyword>
<evidence type="ECO:0000256" key="4">
    <source>
        <dbReference type="ARBA" id="ARBA00012961"/>
    </source>
</evidence>
<evidence type="ECO:0000256" key="1">
    <source>
        <dbReference type="ARBA" id="ARBA00003531"/>
    </source>
</evidence>
<gene>
    <name evidence="13" type="primary">gmk</name>
    <name evidence="15" type="ORF">BA177_17960</name>
</gene>
<dbReference type="RefSeq" id="WP_068618527.1">
    <property type="nucleotide sequence ID" value="NZ_CP016268.1"/>
</dbReference>
<dbReference type="KEGG" id="woc:BA177_17960"/>
<dbReference type="CDD" id="cd00071">
    <property type="entry name" value="GMPK"/>
    <property type="match status" value="1"/>
</dbReference>
<dbReference type="GO" id="GO:0005829">
    <property type="term" value="C:cytosol"/>
    <property type="evidence" value="ECO:0007669"/>
    <property type="project" value="TreeGrafter"/>
</dbReference>
<evidence type="ECO:0000256" key="10">
    <source>
        <dbReference type="ARBA" id="ARBA00022840"/>
    </source>
</evidence>
<dbReference type="Pfam" id="PF00625">
    <property type="entry name" value="Guanylate_kin"/>
    <property type="match status" value="1"/>
</dbReference>
<dbReference type="InterPro" id="IPR020590">
    <property type="entry name" value="Guanylate_kinase_CS"/>
</dbReference>
<evidence type="ECO:0000256" key="9">
    <source>
        <dbReference type="ARBA" id="ARBA00022777"/>
    </source>
</evidence>
<dbReference type="SMART" id="SM00072">
    <property type="entry name" value="GuKc"/>
    <property type="match status" value="1"/>
</dbReference>
<dbReference type="Gene3D" id="3.40.50.300">
    <property type="entry name" value="P-loop containing nucleotide triphosphate hydrolases"/>
    <property type="match status" value="1"/>
</dbReference>
<evidence type="ECO:0000256" key="2">
    <source>
        <dbReference type="ARBA" id="ARBA00004496"/>
    </source>
</evidence>
<comment type="catalytic activity">
    <reaction evidence="12 13">
        <text>GMP + ATP = GDP + ADP</text>
        <dbReference type="Rhea" id="RHEA:20780"/>
        <dbReference type="ChEBI" id="CHEBI:30616"/>
        <dbReference type="ChEBI" id="CHEBI:58115"/>
        <dbReference type="ChEBI" id="CHEBI:58189"/>
        <dbReference type="ChEBI" id="CHEBI:456216"/>
        <dbReference type="EC" id="2.7.4.8"/>
    </reaction>
</comment>